<gene>
    <name evidence="1" type="ORF">LCGC14_2705140</name>
</gene>
<reference evidence="1" key="1">
    <citation type="journal article" date="2015" name="Nature">
        <title>Complex archaea that bridge the gap between prokaryotes and eukaryotes.</title>
        <authorList>
            <person name="Spang A."/>
            <person name="Saw J.H."/>
            <person name="Jorgensen S.L."/>
            <person name="Zaremba-Niedzwiedzka K."/>
            <person name="Martijn J."/>
            <person name="Lind A.E."/>
            <person name="van Eijk R."/>
            <person name="Schleper C."/>
            <person name="Guy L."/>
            <person name="Ettema T.J."/>
        </authorList>
    </citation>
    <scope>NUCLEOTIDE SEQUENCE</scope>
</reference>
<organism evidence="1">
    <name type="scientific">marine sediment metagenome</name>
    <dbReference type="NCBI Taxonomy" id="412755"/>
    <lineage>
        <taxon>unclassified sequences</taxon>
        <taxon>metagenomes</taxon>
        <taxon>ecological metagenomes</taxon>
    </lineage>
</organism>
<proteinExistence type="predicted"/>
<protein>
    <submittedName>
        <fullName evidence="1">Uncharacterized protein</fullName>
    </submittedName>
</protein>
<comment type="caution">
    <text evidence="1">The sequence shown here is derived from an EMBL/GenBank/DDBJ whole genome shotgun (WGS) entry which is preliminary data.</text>
</comment>
<dbReference type="AlphaFoldDB" id="A0A0F8ZEG2"/>
<accession>A0A0F8ZEG2</accession>
<sequence>MKWWNDAVKCNVIKGVFEPGETLDGEEITKRVNKKGYKITRRQISIFIHYHMENQYIRVIKRPMPSKRLYQKIGV</sequence>
<dbReference type="EMBL" id="LAZR01048314">
    <property type="protein sequence ID" value="KKK92217.1"/>
    <property type="molecule type" value="Genomic_DNA"/>
</dbReference>
<evidence type="ECO:0000313" key="1">
    <source>
        <dbReference type="EMBL" id="KKK92217.1"/>
    </source>
</evidence>
<name>A0A0F8ZEG2_9ZZZZ</name>